<protein>
    <submittedName>
        <fullName evidence="2">Uncharacterized protein</fullName>
    </submittedName>
</protein>
<dbReference type="Proteomes" id="UP001353858">
    <property type="component" value="Unassembled WGS sequence"/>
</dbReference>
<sequence length="486" mass="54944">MGRCALLDPRFKSKAFSSEINFNAAKEKLENDVASLISLEHQDETSSVSDVVDDNVTSGIEENLIWSDFDKLTTQQKSVDPQSQALIEEPMTNDHIDDDASIQRNDEPYQSSCSEYVPSSYSSSHEGDEDDYANLRKEFQIPDNSSDSEIETTAYVNRAKKTISGSRVYDKRHACCFCDKLIGTVTRHLKLVHFKEIEVAKLLTMDKNSERRKKEFLCLLRAGDYYNNCQILAMKKGELILSRRLSSKGRSRVLSKYGPCPNCLGFFLLTTLWRHVKNSCPNKKNICDNTSRRDVRGESYALLSSWSETNTSVEFQKDILSTLKHDDVGIEPITNDHIDDDASIQSNDEPYQSSSSVYVPSSYSSSHEGDEDDYANLRKELILANSTLCDEPSTKMLSNLPVSALELACQLQEVPKSMCSVFPLQICDKFQIPDNSSDSEIETTAYVNCAKKTISGSRVYDKRHACYFCDKLIDTVTRHLELVHFK</sequence>
<feature type="compositionally biased region" description="Low complexity" evidence="1">
    <location>
        <begin position="109"/>
        <end position="124"/>
    </location>
</feature>
<organism evidence="2 3">
    <name type="scientific">Aquatica leii</name>
    <dbReference type="NCBI Taxonomy" id="1421715"/>
    <lineage>
        <taxon>Eukaryota</taxon>
        <taxon>Metazoa</taxon>
        <taxon>Ecdysozoa</taxon>
        <taxon>Arthropoda</taxon>
        <taxon>Hexapoda</taxon>
        <taxon>Insecta</taxon>
        <taxon>Pterygota</taxon>
        <taxon>Neoptera</taxon>
        <taxon>Endopterygota</taxon>
        <taxon>Coleoptera</taxon>
        <taxon>Polyphaga</taxon>
        <taxon>Elateriformia</taxon>
        <taxon>Elateroidea</taxon>
        <taxon>Lampyridae</taxon>
        <taxon>Luciolinae</taxon>
        <taxon>Aquatica</taxon>
    </lineage>
</organism>
<evidence type="ECO:0000313" key="2">
    <source>
        <dbReference type="EMBL" id="KAK4883287.1"/>
    </source>
</evidence>
<reference evidence="3" key="1">
    <citation type="submission" date="2023-01" db="EMBL/GenBank/DDBJ databases">
        <title>Key to firefly adult light organ development and bioluminescence: homeobox transcription factors regulate luciferase expression and transportation to peroxisome.</title>
        <authorList>
            <person name="Fu X."/>
        </authorList>
    </citation>
    <scope>NUCLEOTIDE SEQUENCE [LARGE SCALE GENOMIC DNA]</scope>
</reference>
<feature type="region of interest" description="Disordered" evidence="1">
    <location>
        <begin position="331"/>
        <end position="371"/>
    </location>
</feature>
<dbReference type="EMBL" id="JARPUR010000002">
    <property type="protein sequence ID" value="KAK4883287.1"/>
    <property type="molecule type" value="Genomic_DNA"/>
</dbReference>
<dbReference type="PANTHER" id="PTHR33480">
    <property type="entry name" value="SET DOMAIN-CONTAINING PROTEIN-RELATED"/>
    <property type="match status" value="1"/>
</dbReference>
<evidence type="ECO:0000313" key="3">
    <source>
        <dbReference type="Proteomes" id="UP001353858"/>
    </source>
</evidence>
<feature type="compositionally biased region" description="Polar residues" evidence="1">
    <location>
        <begin position="343"/>
        <end position="352"/>
    </location>
</feature>
<gene>
    <name evidence="2" type="ORF">RN001_006606</name>
</gene>
<evidence type="ECO:0000256" key="1">
    <source>
        <dbReference type="SAM" id="MobiDB-lite"/>
    </source>
</evidence>
<accession>A0AAN7PDR9</accession>
<dbReference type="PANTHER" id="PTHR33480:SF1">
    <property type="entry name" value="TYR RECOMBINASE DOMAIN-CONTAINING PROTEIN"/>
    <property type="match status" value="1"/>
</dbReference>
<proteinExistence type="predicted"/>
<name>A0AAN7PDR9_9COLE</name>
<keyword evidence="3" id="KW-1185">Reference proteome</keyword>
<comment type="caution">
    <text evidence="2">The sequence shown here is derived from an EMBL/GenBank/DDBJ whole genome shotgun (WGS) entry which is preliminary data.</text>
</comment>
<dbReference type="AlphaFoldDB" id="A0AAN7PDR9"/>
<feature type="compositionally biased region" description="Low complexity" evidence="1">
    <location>
        <begin position="353"/>
        <end position="366"/>
    </location>
</feature>
<feature type="region of interest" description="Disordered" evidence="1">
    <location>
        <begin position="80"/>
        <end position="129"/>
    </location>
</feature>